<reference evidence="2" key="3">
    <citation type="submission" date="2025-09" db="UniProtKB">
        <authorList>
            <consortium name="Ensembl"/>
        </authorList>
    </citation>
    <scope>IDENTIFICATION</scope>
</reference>
<dbReference type="Ensembl" id="ENSSORT00005011124.1">
    <property type="protein sequence ID" value="ENSSORP00005010758.1"/>
    <property type="gene ID" value="ENSSORG00005005829.1"/>
</dbReference>
<evidence type="ECO:0000313" key="3">
    <source>
        <dbReference type="Proteomes" id="UP000472271"/>
    </source>
</evidence>
<proteinExistence type="predicted"/>
<keyword evidence="3" id="KW-1185">Reference proteome</keyword>
<name>A0A672Z1X0_9TELE</name>
<organism evidence="2 3">
    <name type="scientific">Sphaeramia orbicularis</name>
    <name type="common">orbiculate cardinalfish</name>
    <dbReference type="NCBI Taxonomy" id="375764"/>
    <lineage>
        <taxon>Eukaryota</taxon>
        <taxon>Metazoa</taxon>
        <taxon>Chordata</taxon>
        <taxon>Craniata</taxon>
        <taxon>Vertebrata</taxon>
        <taxon>Euteleostomi</taxon>
        <taxon>Actinopterygii</taxon>
        <taxon>Neopterygii</taxon>
        <taxon>Teleostei</taxon>
        <taxon>Neoteleostei</taxon>
        <taxon>Acanthomorphata</taxon>
        <taxon>Gobiaria</taxon>
        <taxon>Kurtiformes</taxon>
        <taxon>Apogonoidei</taxon>
        <taxon>Apogonidae</taxon>
        <taxon>Apogoninae</taxon>
        <taxon>Sphaeramia</taxon>
    </lineage>
</organism>
<dbReference type="Proteomes" id="UP000472271">
    <property type="component" value="Chromosome 7"/>
</dbReference>
<dbReference type="Pfam" id="PF09772">
    <property type="entry name" value="Tmem26"/>
    <property type="match status" value="1"/>
</dbReference>
<reference evidence="2" key="2">
    <citation type="submission" date="2025-08" db="UniProtKB">
        <authorList>
            <consortium name="Ensembl"/>
        </authorList>
    </citation>
    <scope>IDENTIFICATION</scope>
</reference>
<accession>A0A672Z1X0</accession>
<feature type="region of interest" description="Disordered" evidence="1">
    <location>
        <begin position="216"/>
        <end position="239"/>
    </location>
</feature>
<dbReference type="InterPro" id="IPR019169">
    <property type="entry name" value="Transmembrane_26"/>
</dbReference>
<protein>
    <recommendedName>
        <fullName evidence="4">Transmembrane protein 26b</fullName>
    </recommendedName>
</protein>
<dbReference type="PANTHER" id="PTHR22168">
    <property type="entry name" value="TMEM26 PROTEIN"/>
    <property type="match status" value="1"/>
</dbReference>
<dbReference type="AlphaFoldDB" id="A0A672Z1X0"/>
<evidence type="ECO:0000256" key="1">
    <source>
        <dbReference type="SAM" id="MobiDB-lite"/>
    </source>
</evidence>
<sequence>PPLFCQGRWAPPGPCSWVEKSCQFPDVNRLPVFFIQDIVELEPENWVAGLEQTMLIVLVLGRWLMPKGDMSRDQLSQLLMVYVGLGADILDIFDTFREPEVQTKRVVVVVGLALFSWALMQFPLVLTQTRAPQKGDGGGRPRCPGVTSSLASFCSSEVWSLLLTVGLQDGPFLLYRLYLMIQEQVLNQLMIFFTCKNILIVLLEIYRILVVQCEPGSEGGEQSCQTEMERKKSDPSASSSISLLFRDSLCSLEVQ</sequence>
<reference evidence="2" key="1">
    <citation type="submission" date="2019-06" db="EMBL/GenBank/DDBJ databases">
        <authorList>
            <consortium name="Wellcome Sanger Institute Data Sharing"/>
        </authorList>
    </citation>
    <scope>NUCLEOTIDE SEQUENCE [LARGE SCALE GENOMIC DNA]</scope>
</reference>
<evidence type="ECO:0000313" key="2">
    <source>
        <dbReference type="Ensembl" id="ENSSORP00005010758.1"/>
    </source>
</evidence>
<evidence type="ECO:0008006" key="4">
    <source>
        <dbReference type="Google" id="ProtNLM"/>
    </source>
</evidence>
<dbReference type="PANTHER" id="PTHR22168:SF7">
    <property type="entry name" value="TRANSMEMBRANE PROTEIN 26-LIKE"/>
    <property type="match status" value="1"/>
</dbReference>
<dbReference type="InParanoid" id="A0A672Z1X0"/>